<accession>A0A8H6CRW3</accession>
<evidence type="ECO:0000259" key="5">
    <source>
        <dbReference type="Pfam" id="PF00107"/>
    </source>
</evidence>
<proteinExistence type="predicted"/>
<dbReference type="Gene3D" id="3.90.180.10">
    <property type="entry name" value="Medium-chain alcohol dehydrogenases, catalytic domain"/>
    <property type="match status" value="1"/>
</dbReference>
<comment type="cofactor">
    <cofactor evidence="1">
        <name>Zn(2+)</name>
        <dbReference type="ChEBI" id="CHEBI:29105"/>
    </cofactor>
</comment>
<name>A0A8H6CRW3_9LECA</name>
<dbReference type="SUPFAM" id="SSF51735">
    <property type="entry name" value="NAD(P)-binding Rossmann-fold domains"/>
    <property type="match status" value="1"/>
</dbReference>
<dbReference type="PANTHER" id="PTHR42940:SF7">
    <property type="entry name" value="ALCOHOL DEHYDROGENASE-LIKE N-TERMINAL DOMAIN-CONTAINING PROTEIN"/>
    <property type="match status" value="1"/>
</dbReference>
<organism evidence="6 7">
    <name type="scientific">Letharia lupina</name>
    <dbReference type="NCBI Taxonomy" id="560253"/>
    <lineage>
        <taxon>Eukaryota</taxon>
        <taxon>Fungi</taxon>
        <taxon>Dikarya</taxon>
        <taxon>Ascomycota</taxon>
        <taxon>Pezizomycotina</taxon>
        <taxon>Lecanoromycetes</taxon>
        <taxon>OSLEUM clade</taxon>
        <taxon>Lecanoromycetidae</taxon>
        <taxon>Lecanorales</taxon>
        <taxon>Lecanorineae</taxon>
        <taxon>Parmeliaceae</taxon>
        <taxon>Letharia</taxon>
    </lineage>
</organism>
<protein>
    <recommendedName>
        <fullName evidence="5">Alcohol dehydrogenase-like C-terminal domain-containing protein</fullName>
    </recommendedName>
</protein>
<evidence type="ECO:0000256" key="3">
    <source>
        <dbReference type="ARBA" id="ARBA00022833"/>
    </source>
</evidence>
<dbReference type="EMBL" id="JACCJB010000004">
    <property type="protein sequence ID" value="KAF6228106.1"/>
    <property type="molecule type" value="Genomic_DNA"/>
</dbReference>
<evidence type="ECO:0000256" key="1">
    <source>
        <dbReference type="ARBA" id="ARBA00001947"/>
    </source>
</evidence>
<dbReference type="Gene3D" id="3.40.50.720">
    <property type="entry name" value="NAD(P)-binding Rossmann-like Domain"/>
    <property type="match status" value="1"/>
</dbReference>
<keyword evidence="3" id="KW-0862">Zinc</keyword>
<reference evidence="6 7" key="1">
    <citation type="journal article" date="2020" name="Genomics">
        <title>Complete, high-quality genomes from long-read metagenomic sequencing of two wolf lichen thalli reveals enigmatic genome architecture.</title>
        <authorList>
            <person name="McKenzie S.K."/>
            <person name="Walston R.F."/>
            <person name="Allen J.L."/>
        </authorList>
    </citation>
    <scope>NUCLEOTIDE SEQUENCE [LARGE SCALE GENOMIC DNA]</scope>
    <source>
        <strain evidence="6">WasteWater1</strain>
    </source>
</reference>
<dbReference type="AlphaFoldDB" id="A0A8H6CRW3"/>
<dbReference type="InterPro" id="IPR013149">
    <property type="entry name" value="ADH-like_C"/>
</dbReference>
<evidence type="ECO:0000256" key="2">
    <source>
        <dbReference type="ARBA" id="ARBA00022723"/>
    </source>
</evidence>
<dbReference type="PANTHER" id="PTHR42940">
    <property type="entry name" value="ALCOHOL DEHYDROGENASE 1-RELATED"/>
    <property type="match status" value="1"/>
</dbReference>
<sequence length="205" mass="21827">MTLRRESAVHVPEDVDPVKYAPLLCAGATVFNGIRQMSVRAGELVAIQGIGGLGHLAVQYAAQLGYRVEIPSRGKEKESFALQLGASSYIDTTDSDGTTELQAMGGAALIVTTAPTPEAITPLTKGLRTSHSGSMLFNELSIYGWPSGSSIDSKEAVSFAKHHDINCMVTAYPLLEANKALADTMAGKARFRAVLKMQDKGQKET</sequence>
<comment type="caution">
    <text evidence="6">The sequence shown here is derived from an EMBL/GenBank/DDBJ whole genome shotgun (WGS) entry which is preliminary data.</text>
</comment>
<evidence type="ECO:0000313" key="6">
    <source>
        <dbReference type="EMBL" id="KAF6228106.1"/>
    </source>
</evidence>
<dbReference type="Proteomes" id="UP000593566">
    <property type="component" value="Unassembled WGS sequence"/>
</dbReference>
<dbReference type="Pfam" id="PF00107">
    <property type="entry name" value="ADH_zinc_N"/>
    <property type="match status" value="1"/>
</dbReference>
<dbReference type="GO" id="GO:0005737">
    <property type="term" value="C:cytoplasm"/>
    <property type="evidence" value="ECO:0007669"/>
    <property type="project" value="TreeGrafter"/>
</dbReference>
<dbReference type="GO" id="GO:0004022">
    <property type="term" value="F:alcohol dehydrogenase (NAD+) activity"/>
    <property type="evidence" value="ECO:0007669"/>
    <property type="project" value="TreeGrafter"/>
</dbReference>
<evidence type="ECO:0000256" key="4">
    <source>
        <dbReference type="ARBA" id="ARBA00023002"/>
    </source>
</evidence>
<evidence type="ECO:0000313" key="7">
    <source>
        <dbReference type="Proteomes" id="UP000593566"/>
    </source>
</evidence>
<keyword evidence="7" id="KW-1185">Reference proteome</keyword>
<dbReference type="InterPro" id="IPR036291">
    <property type="entry name" value="NAD(P)-bd_dom_sf"/>
</dbReference>
<keyword evidence="4" id="KW-0560">Oxidoreductase</keyword>
<keyword evidence="2" id="KW-0479">Metal-binding</keyword>
<gene>
    <name evidence="6" type="ORF">HO133_007834</name>
</gene>
<dbReference type="GO" id="GO:0046872">
    <property type="term" value="F:metal ion binding"/>
    <property type="evidence" value="ECO:0007669"/>
    <property type="project" value="UniProtKB-KW"/>
</dbReference>
<feature type="domain" description="Alcohol dehydrogenase-like C-terminal" evidence="5">
    <location>
        <begin position="52"/>
        <end position="125"/>
    </location>
</feature>
<dbReference type="GeneID" id="59336231"/>
<dbReference type="RefSeq" id="XP_037156040.1">
    <property type="nucleotide sequence ID" value="XM_037298704.1"/>
</dbReference>